<evidence type="ECO:0000256" key="7">
    <source>
        <dbReference type="ARBA" id="ARBA00022989"/>
    </source>
</evidence>
<evidence type="ECO:0000256" key="2">
    <source>
        <dbReference type="ARBA" id="ARBA00004651"/>
    </source>
</evidence>
<accession>H0XKE9</accession>
<evidence type="ECO:0000256" key="13">
    <source>
        <dbReference type="RuleBase" id="RU363047"/>
    </source>
</evidence>
<dbReference type="SUPFAM" id="SSF81321">
    <property type="entry name" value="Family A G protein-coupled receptor-like"/>
    <property type="match status" value="1"/>
</dbReference>
<feature type="transmembrane region" description="Helical" evidence="13">
    <location>
        <begin position="97"/>
        <end position="116"/>
    </location>
</feature>
<keyword evidence="6 13" id="KW-0552">Olfaction</keyword>
<keyword evidence="4 13" id="KW-0716">Sensory transduction</keyword>
<dbReference type="Gene3D" id="1.20.1070.10">
    <property type="entry name" value="Rhodopsin 7-helix transmembrane proteins"/>
    <property type="match status" value="1"/>
</dbReference>
<evidence type="ECO:0000256" key="8">
    <source>
        <dbReference type="ARBA" id="ARBA00023040"/>
    </source>
</evidence>
<evidence type="ECO:0000313" key="15">
    <source>
        <dbReference type="Ensembl" id="ENSOGAP00000016589.1"/>
    </source>
</evidence>
<dbReference type="InterPro" id="IPR000725">
    <property type="entry name" value="Olfact_rcpt"/>
</dbReference>
<keyword evidence="16" id="KW-1185">Reference proteome</keyword>
<organism evidence="15 16">
    <name type="scientific">Otolemur garnettii</name>
    <name type="common">Small-eared galago</name>
    <name type="synonym">Garnett's greater bushbaby</name>
    <dbReference type="NCBI Taxonomy" id="30611"/>
    <lineage>
        <taxon>Eukaryota</taxon>
        <taxon>Metazoa</taxon>
        <taxon>Chordata</taxon>
        <taxon>Craniata</taxon>
        <taxon>Vertebrata</taxon>
        <taxon>Euteleostomi</taxon>
        <taxon>Mammalia</taxon>
        <taxon>Eutheria</taxon>
        <taxon>Euarchontoglires</taxon>
        <taxon>Primates</taxon>
        <taxon>Strepsirrhini</taxon>
        <taxon>Lorisiformes</taxon>
        <taxon>Galagidae</taxon>
        <taxon>Otolemur</taxon>
    </lineage>
</organism>
<dbReference type="PROSITE" id="PS50262">
    <property type="entry name" value="G_PROTEIN_RECEP_F1_2"/>
    <property type="match status" value="1"/>
</dbReference>
<sequence>NGSSTTDFILLGLFSDSQHPGLFVTIILLILGVATIGNCVLTLLIWSNACLHTPMYFLLSQLSLMDLMLISTTVPKMATDFFSGHRSISRIGCGVQIFLYLMLGVAECVLLTLMAFDRYLAICSPLRYPVLMTPRVCVQMATGSWAGGVLVSLVHTVYAMHFSTCGSRKIHHFFCEVMALLKLSCENTSTYEKGVLVSGIVFLLIPFGLILTSYTLILLTVIHMNSPEGRNKALATCSSHLGVVSLYFGPAMIIYMTPGSSLPPEVDQYLFVFDVIITPMLNPLIYSLRNKEVLGTLRKVLERITASEKP</sequence>
<proteinExistence type="inferred from homology"/>
<dbReference type="PRINTS" id="PR00245">
    <property type="entry name" value="OLFACTORYR"/>
</dbReference>
<dbReference type="EMBL" id="AAQR03190595">
    <property type="status" value="NOT_ANNOTATED_CDS"/>
    <property type="molecule type" value="Genomic_DNA"/>
</dbReference>
<keyword evidence="3 13" id="KW-1003">Cell membrane</keyword>
<comment type="function">
    <text evidence="1">Odorant receptor.</text>
</comment>
<evidence type="ECO:0000256" key="12">
    <source>
        <dbReference type="RuleBase" id="RU000688"/>
    </source>
</evidence>
<dbReference type="HOGENOM" id="CLU_012526_1_0_1"/>
<dbReference type="PROSITE" id="PS00237">
    <property type="entry name" value="G_PROTEIN_RECEP_F1_1"/>
    <property type="match status" value="1"/>
</dbReference>
<evidence type="ECO:0000256" key="11">
    <source>
        <dbReference type="ARBA" id="ARBA00023224"/>
    </source>
</evidence>
<name>H0XKE9_OTOGA</name>
<dbReference type="Pfam" id="PF13853">
    <property type="entry name" value="7tm_4"/>
    <property type="match status" value="1"/>
</dbReference>
<dbReference type="InParanoid" id="H0XKE9"/>
<feature type="transmembrane region" description="Helical" evidence="13">
    <location>
        <begin position="196"/>
        <end position="221"/>
    </location>
</feature>
<evidence type="ECO:0000313" key="16">
    <source>
        <dbReference type="Proteomes" id="UP000005225"/>
    </source>
</evidence>
<keyword evidence="9 13" id="KW-0472">Membrane</keyword>
<keyword evidence="5 12" id="KW-0812">Transmembrane</keyword>
<dbReference type="InterPro" id="IPR000276">
    <property type="entry name" value="GPCR_Rhodpsn"/>
</dbReference>
<reference evidence="16" key="1">
    <citation type="submission" date="2011-03" db="EMBL/GenBank/DDBJ databases">
        <title>Version 3 of the genome sequence of Otolemur garnettii (Bushbaby).</title>
        <authorList>
            <consortium name="The Broad Institute Genome Sequencing Platform"/>
            <person name="Di Palma F."/>
            <person name="Johnson J."/>
            <person name="Lander E.S."/>
            <person name="Lindblad-Toh K."/>
            <person name="Jaffe D.B."/>
            <person name="Gnerre S."/>
            <person name="MacCallum I."/>
            <person name="Przybylski D."/>
            <person name="Ribeiro F.J."/>
            <person name="Burton J.N."/>
            <person name="Walker B.J."/>
            <person name="Sharpe T."/>
            <person name="Hall G."/>
        </authorList>
    </citation>
    <scope>NUCLEOTIDE SEQUENCE [LARGE SCALE GENOMIC DNA]</scope>
</reference>
<dbReference type="GO" id="GO:0004930">
    <property type="term" value="F:G protein-coupled receptor activity"/>
    <property type="evidence" value="ECO:0007669"/>
    <property type="project" value="UniProtKB-KW"/>
</dbReference>
<feature type="transmembrane region" description="Helical" evidence="13">
    <location>
        <begin position="233"/>
        <end position="256"/>
    </location>
</feature>
<dbReference type="PRINTS" id="PR00237">
    <property type="entry name" value="GPCRRHODOPSN"/>
</dbReference>
<dbReference type="AlphaFoldDB" id="H0XKE9"/>
<dbReference type="PANTHER" id="PTHR26453">
    <property type="entry name" value="OLFACTORY RECEPTOR"/>
    <property type="match status" value="1"/>
</dbReference>
<feature type="domain" description="G-protein coupled receptors family 1 profile" evidence="14">
    <location>
        <begin position="37"/>
        <end position="286"/>
    </location>
</feature>
<feature type="transmembrane region" description="Helical" evidence="13">
    <location>
        <begin position="136"/>
        <end position="158"/>
    </location>
</feature>
<dbReference type="OMA" id="YAMNFST"/>
<evidence type="ECO:0000256" key="9">
    <source>
        <dbReference type="ARBA" id="ARBA00023136"/>
    </source>
</evidence>
<dbReference type="FunFam" id="1.20.1070.10:FF:000008">
    <property type="entry name" value="Olfactory receptor"/>
    <property type="match status" value="1"/>
</dbReference>
<keyword evidence="10 12" id="KW-0675">Receptor</keyword>
<comment type="similarity">
    <text evidence="12">Belongs to the G-protein coupled receptor 1 family.</text>
</comment>
<reference evidence="15" key="3">
    <citation type="submission" date="2025-09" db="UniProtKB">
        <authorList>
            <consortium name="Ensembl"/>
        </authorList>
    </citation>
    <scope>IDENTIFICATION</scope>
</reference>
<evidence type="ECO:0000256" key="10">
    <source>
        <dbReference type="ARBA" id="ARBA00023170"/>
    </source>
</evidence>
<evidence type="ECO:0000256" key="6">
    <source>
        <dbReference type="ARBA" id="ARBA00022725"/>
    </source>
</evidence>
<dbReference type="InterPro" id="IPR017452">
    <property type="entry name" value="GPCR_Rhodpsn_7TM"/>
</dbReference>
<evidence type="ECO:0000259" key="14">
    <source>
        <dbReference type="PROSITE" id="PS50262"/>
    </source>
</evidence>
<dbReference type="GeneTree" id="ENSGT01150000286990"/>
<feature type="transmembrane region" description="Helical" evidence="13">
    <location>
        <begin position="56"/>
        <end position="77"/>
    </location>
</feature>
<feature type="transmembrane region" description="Helical" evidence="13">
    <location>
        <begin position="268"/>
        <end position="288"/>
    </location>
</feature>
<dbReference type="GO" id="GO:0004984">
    <property type="term" value="F:olfactory receptor activity"/>
    <property type="evidence" value="ECO:0007669"/>
    <property type="project" value="InterPro"/>
</dbReference>
<feature type="transmembrane region" description="Helical" evidence="13">
    <location>
        <begin position="20"/>
        <end position="44"/>
    </location>
</feature>
<keyword evidence="8 12" id="KW-0297">G-protein coupled receptor</keyword>
<dbReference type="Proteomes" id="UP000005225">
    <property type="component" value="Unassembled WGS sequence"/>
</dbReference>
<keyword evidence="11 12" id="KW-0807">Transducer</keyword>
<dbReference type="Ensembl" id="ENSOGAT00000006125.2">
    <property type="protein sequence ID" value="ENSOGAP00000016589.1"/>
    <property type="gene ID" value="ENSOGAG00000006122.2"/>
</dbReference>
<dbReference type="CDD" id="cd15421">
    <property type="entry name" value="7tmA_OR2T-like"/>
    <property type="match status" value="1"/>
</dbReference>
<evidence type="ECO:0000256" key="4">
    <source>
        <dbReference type="ARBA" id="ARBA00022606"/>
    </source>
</evidence>
<reference evidence="15" key="2">
    <citation type="submission" date="2025-08" db="UniProtKB">
        <authorList>
            <consortium name="Ensembl"/>
        </authorList>
    </citation>
    <scope>IDENTIFICATION</scope>
</reference>
<dbReference type="GO" id="GO:0005886">
    <property type="term" value="C:plasma membrane"/>
    <property type="evidence" value="ECO:0007669"/>
    <property type="project" value="UniProtKB-SubCell"/>
</dbReference>
<dbReference type="eggNOG" id="ENOG502TKY2">
    <property type="taxonomic scope" value="Eukaryota"/>
</dbReference>
<protein>
    <recommendedName>
        <fullName evidence="13">Olfactory receptor</fullName>
    </recommendedName>
</protein>
<comment type="subcellular location">
    <subcellularLocation>
        <location evidence="2 13">Cell membrane</location>
        <topology evidence="2 13">Multi-pass membrane protein</topology>
    </subcellularLocation>
</comment>
<evidence type="ECO:0000256" key="5">
    <source>
        <dbReference type="ARBA" id="ARBA00022692"/>
    </source>
</evidence>
<evidence type="ECO:0000256" key="3">
    <source>
        <dbReference type="ARBA" id="ARBA00022475"/>
    </source>
</evidence>
<evidence type="ECO:0000256" key="1">
    <source>
        <dbReference type="ARBA" id="ARBA00002936"/>
    </source>
</evidence>
<keyword evidence="7 13" id="KW-1133">Transmembrane helix</keyword>